<reference evidence="14" key="1">
    <citation type="thesis" date="2020" institute="ProQuest LLC" country="789 East Eisenhower Parkway, Ann Arbor, MI, USA">
        <title>Comparative Genomics and Chromosome Evolution.</title>
        <authorList>
            <person name="Mudd A.B."/>
        </authorList>
    </citation>
    <scope>NUCLEOTIDE SEQUENCE</scope>
    <source>
        <strain evidence="14">1538</strain>
        <tissue evidence="14">Blood</tissue>
    </source>
</reference>
<comment type="subcellular location">
    <subcellularLocation>
        <location evidence="1 12">Membrane</location>
        <topology evidence="1 12">Multi-pass membrane protein</topology>
    </subcellularLocation>
</comment>
<comment type="caution">
    <text evidence="14">The sequence shown here is derived from an EMBL/GenBank/DDBJ whole genome shotgun (WGS) entry which is preliminary data.</text>
</comment>
<keyword evidence="9 12" id="KW-0675">Receptor</keyword>
<evidence type="ECO:0000256" key="6">
    <source>
        <dbReference type="ARBA" id="ARBA00022989"/>
    </source>
</evidence>
<dbReference type="PANTHER" id="PTHR11394">
    <property type="entry name" value="TASTE RECEPTOR TYPE 2"/>
    <property type="match status" value="1"/>
</dbReference>
<keyword evidence="10 12" id="KW-0807">Transducer</keyword>
<feature type="transmembrane region" description="Helical" evidence="13">
    <location>
        <begin position="12"/>
        <end position="35"/>
    </location>
</feature>
<dbReference type="InterPro" id="IPR007960">
    <property type="entry name" value="TAS2R"/>
</dbReference>
<keyword evidence="7 12" id="KW-0297">G-protein coupled receptor</keyword>
<evidence type="ECO:0000256" key="5">
    <source>
        <dbReference type="ARBA" id="ARBA00022692"/>
    </source>
</evidence>
<keyword evidence="15" id="KW-1185">Reference proteome</keyword>
<gene>
    <name evidence="14" type="ORF">GDO54_009825</name>
</gene>
<dbReference type="Pfam" id="PF05296">
    <property type="entry name" value="TAS2R"/>
    <property type="match status" value="1"/>
</dbReference>
<evidence type="ECO:0000256" key="1">
    <source>
        <dbReference type="ARBA" id="ARBA00004141"/>
    </source>
</evidence>
<evidence type="ECO:0000313" key="15">
    <source>
        <dbReference type="Proteomes" id="UP001181693"/>
    </source>
</evidence>
<feature type="transmembrane region" description="Helical" evidence="13">
    <location>
        <begin position="179"/>
        <end position="205"/>
    </location>
</feature>
<dbReference type="GO" id="GO:0016020">
    <property type="term" value="C:membrane"/>
    <property type="evidence" value="ECO:0007669"/>
    <property type="project" value="UniProtKB-SubCell"/>
</dbReference>
<dbReference type="FunFam" id="1.20.1070.10:FF:000055">
    <property type="entry name" value="Taste receptor type 2"/>
    <property type="match status" value="1"/>
</dbReference>
<comment type="similarity">
    <text evidence="2 11">Belongs to the G-protein coupled receptor T2R family.</text>
</comment>
<evidence type="ECO:0000256" key="2">
    <source>
        <dbReference type="ARBA" id="ARBA00007376"/>
    </source>
</evidence>
<proteinExistence type="inferred from homology"/>
<evidence type="ECO:0000256" key="12">
    <source>
        <dbReference type="RuleBase" id="RU004424"/>
    </source>
</evidence>
<accession>A0AAV3A378</accession>
<dbReference type="AlphaFoldDB" id="A0AAV3A378"/>
<dbReference type="GO" id="GO:0004930">
    <property type="term" value="F:G protein-coupled receptor activity"/>
    <property type="evidence" value="ECO:0007669"/>
    <property type="project" value="UniProtKB-KW"/>
</dbReference>
<feature type="transmembrane region" description="Helical" evidence="13">
    <location>
        <begin position="129"/>
        <end position="149"/>
    </location>
</feature>
<feature type="transmembrane region" description="Helical" evidence="13">
    <location>
        <begin position="47"/>
        <end position="67"/>
    </location>
</feature>
<sequence length="301" mass="34252">MESYITHISTAVLFAEGFLGMTINMIIVAIQFLRWKTVTSLEICDKIITCLGVSRSLLMANILFAYFMRTYGPWVMGSLFFNLSTLLVGMLLHSAELWITTVLCVFYCVKISQYSHQLLILMKSRISILVPRFIVASLIISLASSIPVIQYGLVLHSYNSSIGLPCNVTENNADVEFAFLAQIFIFFLGSLLPFLLLCSAMYLLLRSLWMHIGKMKNIGASFQHPNLEAHFAVVKSLILFLLSQVIIFVCMLFILVYIVHFDSPLRLWMFIIRCAPPLLHSAHLLCYNPNLRQAFIKHIRV</sequence>
<evidence type="ECO:0000313" key="14">
    <source>
        <dbReference type="EMBL" id="DBA25441.1"/>
    </source>
</evidence>
<keyword evidence="6 13" id="KW-1133">Transmembrane helix</keyword>
<dbReference type="Proteomes" id="UP001181693">
    <property type="component" value="Unassembled WGS sequence"/>
</dbReference>
<feature type="transmembrane region" description="Helical" evidence="13">
    <location>
        <begin position="237"/>
        <end position="259"/>
    </location>
</feature>
<evidence type="ECO:0000256" key="11">
    <source>
        <dbReference type="RuleBase" id="RU004423"/>
    </source>
</evidence>
<evidence type="ECO:0000256" key="13">
    <source>
        <dbReference type="SAM" id="Phobius"/>
    </source>
</evidence>
<protein>
    <recommendedName>
        <fullName evidence="12">Taste receptor type 2</fullName>
    </recommendedName>
</protein>
<keyword evidence="3 12" id="KW-0919">Taste</keyword>
<keyword evidence="8 12" id="KW-0472">Membrane</keyword>
<feature type="transmembrane region" description="Helical" evidence="13">
    <location>
        <begin position="265"/>
        <end position="287"/>
    </location>
</feature>
<keyword evidence="5 12" id="KW-0812">Transmembrane</keyword>
<evidence type="ECO:0000256" key="10">
    <source>
        <dbReference type="ARBA" id="ARBA00023224"/>
    </source>
</evidence>
<evidence type="ECO:0000256" key="7">
    <source>
        <dbReference type="ARBA" id="ARBA00023040"/>
    </source>
</evidence>
<evidence type="ECO:0000256" key="9">
    <source>
        <dbReference type="ARBA" id="ARBA00023170"/>
    </source>
</evidence>
<dbReference type="Gene3D" id="1.20.1070.10">
    <property type="entry name" value="Rhodopsin 7-helix transmembrane proteins"/>
    <property type="match status" value="1"/>
</dbReference>
<evidence type="ECO:0000256" key="8">
    <source>
        <dbReference type="ARBA" id="ARBA00023136"/>
    </source>
</evidence>
<feature type="transmembrane region" description="Helical" evidence="13">
    <location>
        <begin position="79"/>
        <end position="109"/>
    </location>
</feature>
<name>A0AAV3A378_PYXAD</name>
<organism evidence="14 15">
    <name type="scientific">Pyxicephalus adspersus</name>
    <name type="common">African bullfrog</name>
    <dbReference type="NCBI Taxonomy" id="30357"/>
    <lineage>
        <taxon>Eukaryota</taxon>
        <taxon>Metazoa</taxon>
        <taxon>Chordata</taxon>
        <taxon>Craniata</taxon>
        <taxon>Vertebrata</taxon>
        <taxon>Euteleostomi</taxon>
        <taxon>Amphibia</taxon>
        <taxon>Batrachia</taxon>
        <taxon>Anura</taxon>
        <taxon>Neobatrachia</taxon>
        <taxon>Ranoidea</taxon>
        <taxon>Pyxicephalidae</taxon>
        <taxon>Pyxicephalinae</taxon>
        <taxon>Pyxicephalus</taxon>
    </lineage>
</organism>
<dbReference type="SUPFAM" id="SSF81321">
    <property type="entry name" value="Family A G protein-coupled receptor-like"/>
    <property type="match status" value="1"/>
</dbReference>
<keyword evidence="4 12" id="KW-0716">Sensory transduction</keyword>
<evidence type="ECO:0000256" key="3">
    <source>
        <dbReference type="ARBA" id="ARBA00022480"/>
    </source>
</evidence>
<dbReference type="GO" id="GO:0033038">
    <property type="term" value="F:bitter taste receptor activity"/>
    <property type="evidence" value="ECO:0007669"/>
    <property type="project" value="InterPro"/>
</dbReference>
<dbReference type="PANTHER" id="PTHR11394:SF152">
    <property type="entry name" value="TASTE RECEPTOR TYPE 2"/>
    <property type="match status" value="1"/>
</dbReference>
<evidence type="ECO:0000256" key="4">
    <source>
        <dbReference type="ARBA" id="ARBA00022606"/>
    </source>
</evidence>
<dbReference type="EMBL" id="DYDO01000004">
    <property type="protein sequence ID" value="DBA25441.1"/>
    <property type="molecule type" value="Genomic_DNA"/>
</dbReference>